<dbReference type="Proteomes" id="UP000698752">
    <property type="component" value="Unassembled WGS sequence"/>
</dbReference>
<dbReference type="CDD" id="cd02004">
    <property type="entry name" value="TPP_BZL_OCoD_HPCL"/>
    <property type="match status" value="1"/>
</dbReference>
<evidence type="ECO:0000259" key="6">
    <source>
        <dbReference type="Pfam" id="PF02775"/>
    </source>
</evidence>
<name>A0ABS5ED02_9PROT</name>
<sequence>MRGAELLVRALKQAGVSRIFSLSGNHIMPVYDALFGSGIEIIHTRHEAAAVHMADAWARLTGECGVVLVTGGQGHTNAVAALPTAQAGEVPVLLLSGHAPLGELGLGAFQELEQARMAEPLCKASLTASSPDTIARDVARAMHIARSGRPGPVHLSLPTDVLEAPSAAPDLPDAAAFAPRSMPLSAEAAASIAALIAGAERPVMVVPPAMCTPAGRRATAALSAAAALPVVPMESPRGLGDPSLGAYAQALAEADLVVLLGKALDFTLRFGRAPAIAADARFVVVDPDEALLARAASALGDRIAVAALAGPAEAVAALTEAVAPHPGRTWVERLAGHLAFRPAEWAAMANAPGGPIHPATLCQALRPFLDAPDAVLVSDGGEIGQWAQAILQAPARLINGVAGAIGPSIPFALAARSARPTGRILAVLGDGTFGFHMAEFDTAVRHGLPFVAVVGNDARWNAEHQIQLRTYGAARAHGCELAPGTRYDLAVSALGGHGEFVTQAADIAPAVERAFASGKPACVNVLIAGQAAPSVRMG</sequence>
<feature type="domain" description="Thiamine pyrophosphate enzyme central" evidence="5">
    <location>
        <begin position="191"/>
        <end position="296"/>
    </location>
</feature>
<evidence type="ECO:0000256" key="3">
    <source>
        <dbReference type="ARBA" id="ARBA00023052"/>
    </source>
</evidence>
<dbReference type="InterPro" id="IPR029035">
    <property type="entry name" value="DHS-like_NAD/FAD-binding_dom"/>
</dbReference>
<dbReference type="Pfam" id="PF00205">
    <property type="entry name" value="TPP_enzyme_M"/>
    <property type="match status" value="1"/>
</dbReference>
<organism evidence="8 9">
    <name type="scientific">Neoroseomonas terrae</name>
    <dbReference type="NCBI Taxonomy" id="424799"/>
    <lineage>
        <taxon>Bacteria</taxon>
        <taxon>Pseudomonadati</taxon>
        <taxon>Pseudomonadota</taxon>
        <taxon>Alphaproteobacteria</taxon>
        <taxon>Acetobacterales</taxon>
        <taxon>Acetobacteraceae</taxon>
        <taxon>Neoroseomonas</taxon>
    </lineage>
</organism>
<dbReference type="Pfam" id="PF02775">
    <property type="entry name" value="TPP_enzyme_C"/>
    <property type="match status" value="1"/>
</dbReference>
<dbReference type="SUPFAM" id="SSF52518">
    <property type="entry name" value="Thiamin diphosphate-binding fold (THDP-binding)"/>
    <property type="match status" value="2"/>
</dbReference>
<reference evidence="9" key="1">
    <citation type="journal article" date="2021" name="Syst. Appl. Microbiol.">
        <title>Roseomonas hellenica sp. nov., isolated from roots of wild-growing Alkanna tinctoria.</title>
        <authorList>
            <person name="Rat A."/>
            <person name="Naranjo H.D."/>
            <person name="Lebbe L."/>
            <person name="Cnockaert M."/>
            <person name="Krigas N."/>
            <person name="Grigoriadou K."/>
            <person name="Maloupa E."/>
            <person name="Willems A."/>
        </authorList>
    </citation>
    <scope>NUCLEOTIDE SEQUENCE [LARGE SCALE GENOMIC DNA]</scope>
    <source>
        <strain evidence="9">LMG 31159</strain>
    </source>
</reference>
<comment type="similarity">
    <text evidence="2 4">Belongs to the TPP enzyme family.</text>
</comment>
<gene>
    <name evidence="8" type="ORF">GXW78_04480</name>
</gene>
<dbReference type="EMBL" id="JAAEDI010000004">
    <property type="protein sequence ID" value="MBR0648906.1"/>
    <property type="molecule type" value="Genomic_DNA"/>
</dbReference>
<dbReference type="PANTHER" id="PTHR18968">
    <property type="entry name" value="THIAMINE PYROPHOSPHATE ENZYMES"/>
    <property type="match status" value="1"/>
</dbReference>
<dbReference type="Gene3D" id="3.40.50.1220">
    <property type="entry name" value="TPP-binding domain"/>
    <property type="match status" value="1"/>
</dbReference>
<dbReference type="InterPro" id="IPR045229">
    <property type="entry name" value="TPP_enz"/>
</dbReference>
<proteinExistence type="inferred from homology"/>
<dbReference type="PANTHER" id="PTHR18968:SF166">
    <property type="entry name" value="2-HYDROXYACYL-COA LYASE 2"/>
    <property type="match status" value="1"/>
</dbReference>
<evidence type="ECO:0000256" key="4">
    <source>
        <dbReference type="RuleBase" id="RU362132"/>
    </source>
</evidence>
<evidence type="ECO:0000256" key="2">
    <source>
        <dbReference type="ARBA" id="ARBA00007812"/>
    </source>
</evidence>
<comment type="caution">
    <text evidence="8">The sequence shown here is derived from an EMBL/GenBank/DDBJ whole genome shotgun (WGS) entry which is preliminary data.</text>
</comment>
<accession>A0ABS5ED02</accession>
<evidence type="ECO:0000259" key="7">
    <source>
        <dbReference type="Pfam" id="PF02776"/>
    </source>
</evidence>
<keyword evidence="3 4" id="KW-0786">Thiamine pyrophosphate</keyword>
<protein>
    <submittedName>
        <fullName evidence="8">Thiamine pyrophosphate-binding protein</fullName>
    </submittedName>
</protein>
<comment type="cofactor">
    <cofactor evidence="1">
        <name>thiamine diphosphate</name>
        <dbReference type="ChEBI" id="CHEBI:58937"/>
    </cofactor>
</comment>
<evidence type="ECO:0000256" key="1">
    <source>
        <dbReference type="ARBA" id="ARBA00001964"/>
    </source>
</evidence>
<dbReference type="InterPro" id="IPR012000">
    <property type="entry name" value="Thiamin_PyroP_enz_cen_dom"/>
</dbReference>
<evidence type="ECO:0000259" key="5">
    <source>
        <dbReference type="Pfam" id="PF00205"/>
    </source>
</evidence>
<evidence type="ECO:0000313" key="8">
    <source>
        <dbReference type="EMBL" id="MBR0648906.1"/>
    </source>
</evidence>
<feature type="domain" description="Thiamine pyrophosphate enzyme N-terminal TPP-binding" evidence="7">
    <location>
        <begin position="1"/>
        <end position="116"/>
    </location>
</feature>
<dbReference type="Gene3D" id="3.40.50.970">
    <property type="match status" value="2"/>
</dbReference>
<evidence type="ECO:0000313" key="9">
    <source>
        <dbReference type="Proteomes" id="UP000698752"/>
    </source>
</evidence>
<dbReference type="CDD" id="cd07035">
    <property type="entry name" value="TPP_PYR_POX_like"/>
    <property type="match status" value="1"/>
</dbReference>
<keyword evidence="9" id="KW-1185">Reference proteome</keyword>
<dbReference type="SUPFAM" id="SSF52467">
    <property type="entry name" value="DHS-like NAD/FAD-binding domain"/>
    <property type="match status" value="1"/>
</dbReference>
<dbReference type="Pfam" id="PF02776">
    <property type="entry name" value="TPP_enzyme_N"/>
    <property type="match status" value="1"/>
</dbReference>
<dbReference type="InterPro" id="IPR029061">
    <property type="entry name" value="THDP-binding"/>
</dbReference>
<dbReference type="InterPro" id="IPR011766">
    <property type="entry name" value="TPP_enzyme_TPP-bd"/>
</dbReference>
<feature type="domain" description="Thiamine pyrophosphate enzyme TPP-binding" evidence="6">
    <location>
        <begin position="379"/>
        <end position="525"/>
    </location>
</feature>
<dbReference type="InterPro" id="IPR012001">
    <property type="entry name" value="Thiamin_PyroP_enz_TPP-bd_dom"/>
</dbReference>